<dbReference type="SMART" id="SM00342">
    <property type="entry name" value="HTH_ARAC"/>
    <property type="match status" value="1"/>
</dbReference>
<feature type="domain" description="HTH araC/xylS-type" evidence="4">
    <location>
        <begin position="158"/>
        <end position="256"/>
    </location>
</feature>
<dbReference type="InterPro" id="IPR018060">
    <property type="entry name" value="HTH_AraC"/>
</dbReference>
<dbReference type="PANTHER" id="PTHR43280">
    <property type="entry name" value="ARAC-FAMILY TRANSCRIPTIONAL REGULATOR"/>
    <property type="match status" value="1"/>
</dbReference>
<evidence type="ECO:0000259" key="4">
    <source>
        <dbReference type="PROSITE" id="PS01124"/>
    </source>
</evidence>
<dbReference type="EMBL" id="BAABGY010000003">
    <property type="protein sequence ID" value="GAA4322834.1"/>
    <property type="molecule type" value="Genomic_DNA"/>
</dbReference>
<sequence length="269" mass="30366">MHDFYSIPMQAALHSSVQNLWQINRSYPGAVQERILPKGTVELIFNFDTTGCIRGVVGTGPITVPRCFVNGFNQQPVHLQVPGRHHLFGVVFQPAALLGMFRIPATEFADRCVDMTLVDGAFDSLWHELLEASSFAARVAVVCTWLLGRQAELCPRGLEFNRFLSEHDIEGLSVKSLSERMCYSPRQLSRKLMALTGRNTEENLLFRRYLRALHLLHGTDAPLTDIAYDCGFSDQSHFIRTFRSSAGMTPGAYRRQRSHLAGHLFEDVR</sequence>
<dbReference type="PROSITE" id="PS01124">
    <property type="entry name" value="HTH_ARAC_FAMILY_2"/>
    <property type="match status" value="1"/>
</dbReference>
<dbReference type="InterPro" id="IPR020449">
    <property type="entry name" value="Tscrpt_reg_AraC-type_HTH"/>
</dbReference>
<evidence type="ECO:0000313" key="5">
    <source>
        <dbReference type="EMBL" id="GAA4322834.1"/>
    </source>
</evidence>
<keyword evidence="1" id="KW-0805">Transcription regulation</keyword>
<proteinExistence type="predicted"/>
<accession>A0ABP8GEW8</accession>
<dbReference type="Pfam" id="PF20240">
    <property type="entry name" value="DUF6597"/>
    <property type="match status" value="1"/>
</dbReference>
<evidence type="ECO:0000256" key="3">
    <source>
        <dbReference type="ARBA" id="ARBA00023163"/>
    </source>
</evidence>
<organism evidence="5 6">
    <name type="scientific">Flaviaesturariibacter amylovorans</name>
    <dbReference type="NCBI Taxonomy" id="1084520"/>
    <lineage>
        <taxon>Bacteria</taxon>
        <taxon>Pseudomonadati</taxon>
        <taxon>Bacteroidota</taxon>
        <taxon>Chitinophagia</taxon>
        <taxon>Chitinophagales</taxon>
        <taxon>Chitinophagaceae</taxon>
        <taxon>Flaviaestuariibacter</taxon>
    </lineage>
</organism>
<keyword evidence="2" id="KW-0238">DNA-binding</keyword>
<evidence type="ECO:0000256" key="1">
    <source>
        <dbReference type="ARBA" id="ARBA00023015"/>
    </source>
</evidence>
<dbReference type="InterPro" id="IPR009057">
    <property type="entry name" value="Homeodomain-like_sf"/>
</dbReference>
<dbReference type="Proteomes" id="UP001501725">
    <property type="component" value="Unassembled WGS sequence"/>
</dbReference>
<name>A0ABP8GEW8_9BACT</name>
<dbReference type="InterPro" id="IPR046532">
    <property type="entry name" value="DUF6597"/>
</dbReference>
<keyword evidence="3" id="KW-0804">Transcription</keyword>
<evidence type="ECO:0000256" key="2">
    <source>
        <dbReference type="ARBA" id="ARBA00023125"/>
    </source>
</evidence>
<dbReference type="SUPFAM" id="SSF46689">
    <property type="entry name" value="Homeodomain-like"/>
    <property type="match status" value="1"/>
</dbReference>
<evidence type="ECO:0000313" key="6">
    <source>
        <dbReference type="Proteomes" id="UP001501725"/>
    </source>
</evidence>
<protein>
    <recommendedName>
        <fullName evidence="4">HTH araC/xylS-type domain-containing protein</fullName>
    </recommendedName>
</protein>
<dbReference type="PANTHER" id="PTHR43280:SF28">
    <property type="entry name" value="HTH-TYPE TRANSCRIPTIONAL ACTIVATOR RHAS"/>
    <property type="match status" value="1"/>
</dbReference>
<dbReference type="Gene3D" id="1.10.10.60">
    <property type="entry name" value="Homeodomain-like"/>
    <property type="match status" value="1"/>
</dbReference>
<dbReference type="PRINTS" id="PR00032">
    <property type="entry name" value="HTHARAC"/>
</dbReference>
<reference evidence="6" key="1">
    <citation type="journal article" date="2019" name="Int. J. Syst. Evol. Microbiol.">
        <title>The Global Catalogue of Microorganisms (GCM) 10K type strain sequencing project: providing services to taxonomists for standard genome sequencing and annotation.</title>
        <authorList>
            <consortium name="The Broad Institute Genomics Platform"/>
            <consortium name="The Broad Institute Genome Sequencing Center for Infectious Disease"/>
            <person name="Wu L."/>
            <person name="Ma J."/>
        </authorList>
    </citation>
    <scope>NUCLEOTIDE SEQUENCE [LARGE SCALE GENOMIC DNA]</scope>
    <source>
        <strain evidence="6">JCM 17919</strain>
    </source>
</reference>
<comment type="caution">
    <text evidence="5">The sequence shown here is derived from an EMBL/GenBank/DDBJ whole genome shotgun (WGS) entry which is preliminary data.</text>
</comment>
<keyword evidence="6" id="KW-1185">Reference proteome</keyword>
<gene>
    <name evidence="5" type="ORF">GCM10023184_09380</name>
</gene>
<dbReference type="Pfam" id="PF12833">
    <property type="entry name" value="HTH_18"/>
    <property type="match status" value="1"/>
</dbReference>